<name>A0AAJ0DAG2_9PEZI</name>
<evidence type="ECO:0000313" key="1">
    <source>
        <dbReference type="EMBL" id="KAK3050086.1"/>
    </source>
</evidence>
<organism evidence="1 2">
    <name type="scientific">Extremus antarcticus</name>
    <dbReference type="NCBI Taxonomy" id="702011"/>
    <lineage>
        <taxon>Eukaryota</taxon>
        <taxon>Fungi</taxon>
        <taxon>Dikarya</taxon>
        <taxon>Ascomycota</taxon>
        <taxon>Pezizomycotina</taxon>
        <taxon>Dothideomycetes</taxon>
        <taxon>Dothideomycetidae</taxon>
        <taxon>Mycosphaerellales</taxon>
        <taxon>Extremaceae</taxon>
        <taxon>Extremus</taxon>
    </lineage>
</organism>
<accession>A0AAJ0DAG2</accession>
<dbReference type="Gene3D" id="3.40.50.720">
    <property type="entry name" value="NAD(P)-binding Rossmann-like Domain"/>
    <property type="match status" value="1"/>
</dbReference>
<dbReference type="Pfam" id="PF13602">
    <property type="entry name" value="ADH_zinc_N_2"/>
    <property type="match status" value="1"/>
</dbReference>
<keyword evidence="2" id="KW-1185">Reference proteome</keyword>
<sequence length="130" mass="14751">MQGVREEVRKFEPDAVIDNVGGTEAIGLAKRYVTIVGDRSNRASMGSPLTYYLYFAPRQWVRWTLGRLGLIESYDVLVMQLHKEKLEDSKQLSKEQIIIDSTFSVENAKSAYERLNTGRARGKVVVEVVL</sequence>
<dbReference type="Proteomes" id="UP001271007">
    <property type="component" value="Unassembled WGS sequence"/>
</dbReference>
<proteinExistence type="predicted"/>
<reference evidence="1" key="1">
    <citation type="submission" date="2023-04" db="EMBL/GenBank/DDBJ databases">
        <title>Black Yeasts Isolated from many extreme environments.</title>
        <authorList>
            <person name="Coleine C."/>
            <person name="Stajich J.E."/>
            <person name="Selbmann L."/>
        </authorList>
    </citation>
    <scope>NUCLEOTIDE SEQUENCE</scope>
    <source>
        <strain evidence="1">CCFEE 5312</strain>
    </source>
</reference>
<gene>
    <name evidence="1" type="ORF">LTR09_008741</name>
</gene>
<evidence type="ECO:0000313" key="2">
    <source>
        <dbReference type="Proteomes" id="UP001271007"/>
    </source>
</evidence>
<dbReference type="EMBL" id="JAWDJX010000035">
    <property type="protein sequence ID" value="KAK3050086.1"/>
    <property type="molecule type" value="Genomic_DNA"/>
</dbReference>
<protein>
    <submittedName>
        <fullName evidence="1">Uncharacterized protein</fullName>
    </submittedName>
</protein>
<dbReference type="Gene3D" id="3.90.180.10">
    <property type="entry name" value="Medium-chain alcohol dehydrogenases, catalytic domain"/>
    <property type="match status" value="1"/>
</dbReference>
<comment type="caution">
    <text evidence="1">The sequence shown here is derived from an EMBL/GenBank/DDBJ whole genome shotgun (WGS) entry which is preliminary data.</text>
</comment>
<dbReference type="AlphaFoldDB" id="A0AAJ0DAG2"/>